<comment type="caution">
    <text evidence="1">The sequence shown here is derived from an EMBL/GenBank/DDBJ whole genome shotgun (WGS) entry which is preliminary data.</text>
</comment>
<dbReference type="AlphaFoldDB" id="A0AAE0NA33"/>
<gene>
    <name evidence="1" type="ORF">B0T24DRAFT_524978</name>
</gene>
<dbReference type="Proteomes" id="UP001287356">
    <property type="component" value="Unassembled WGS sequence"/>
</dbReference>
<dbReference type="EMBL" id="JAULSN010000003">
    <property type="protein sequence ID" value="KAK3375810.1"/>
    <property type="molecule type" value="Genomic_DNA"/>
</dbReference>
<reference evidence="1" key="1">
    <citation type="journal article" date="2023" name="Mol. Phylogenet. Evol.">
        <title>Genome-scale phylogeny and comparative genomics of the fungal order Sordariales.</title>
        <authorList>
            <person name="Hensen N."/>
            <person name="Bonometti L."/>
            <person name="Westerberg I."/>
            <person name="Brannstrom I.O."/>
            <person name="Guillou S."/>
            <person name="Cros-Aarteil S."/>
            <person name="Calhoun S."/>
            <person name="Haridas S."/>
            <person name="Kuo A."/>
            <person name="Mondo S."/>
            <person name="Pangilinan J."/>
            <person name="Riley R."/>
            <person name="LaButti K."/>
            <person name="Andreopoulos B."/>
            <person name="Lipzen A."/>
            <person name="Chen C."/>
            <person name="Yan M."/>
            <person name="Daum C."/>
            <person name="Ng V."/>
            <person name="Clum A."/>
            <person name="Steindorff A."/>
            <person name="Ohm R.A."/>
            <person name="Martin F."/>
            <person name="Silar P."/>
            <person name="Natvig D.O."/>
            <person name="Lalanne C."/>
            <person name="Gautier V."/>
            <person name="Ament-Velasquez S.L."/>
            <person name="Kruys A."/>
            <person name="Hutchinson M.I."/>
            <person name="Powell A.J."/>
            <person name="Barry K."/>
            <person name="Miller A.N."/>
            <person name="Grigoriev I.V."/>
            <person name="Debuchy R."/>
            <person name="Gladieux P."/>
            <person name="Hiltunen Thoren M."/>
            <person name="Johannesson H."/>
        </authorList>
    </citation>
    <scope>NUCLEOTIDE SEQUENCE</scope>
    <source>
        <strain evidence="1">CBS 958.72</strain>
    </source>
</reference>
<accession>A0AAE0NA33</accession>
<protein>
    <submittedName>
        <fullName evidence="1">Uncharacterized protein</fullName>
    </submittedName>
</protein>
<keyword evidence="2" id="KW-1185">Reference proteome</keyword>
<name>A0AAE0NA33_9PEZI</name>
<sequence>YWVHHPKKSKHNIEDDDFVHTFLASHLLHWLEALSVLGRLSDGVLFIRTLLHTAQAS</sequence>
<reference evidence="1" key="2">
    <citation type="submission" date="2023-06" db="EMBL/GenBank/DDBJ databases">
        <authorList>
            <consortium name="Lawrence Berkeley National Laboratory"/>
            <person name="Haridas S."/>
            <person name="Hensen N."/>
            <person name="Bonometti L."/>
            <person name="Westerberg I."/>
            <person name="Brannstrom I.O."/>
            <person name="Guillou S."/>
            <person name="Cros-Aarteil S."/>
            <person name="Calhoun S."/>
            <person name="Kuo A."/>
            <person name="Mondo S."/>
            <person name="Pangilinan J."/>
            <person name="Riley R."/>
            <person name="Labutti K."/>
            <person name="Andreopoulos B."/>
            <person name="Lipzen A."/>
            <person name="Chen C."/>
            <person name="Yanf M."/>
            <person name="Daum C."/>
            <person name="Ng V."/>
            <person name="Clum A."/>
            <person name="Steindorff A."/>
            <person name="Ohm R."/>
            <person name="Martin F."/>
            <person name="Silar P."/>
            <person name="Natvig D."/>
            <person name="Lalanne C."/>
            <person name="Gautier V."/>
            <person name="Ament-Velasquez S.L."/>
            <person name="Kruys A."/>
            <person name="Hutchinson M.I."/>
            <person name="Powell A.J."/>
            <person name="Barry K."/>
            <person name="Miller A.N."/>
            <person name="Grigoriev I.V."/>
            <person name="Debuchy R."/>
            <person name="Gladieux P."/>
            <person name="Thoren M.H."/>
            <person name="Johannesson H."/>
        </authorList>
    </citation>
    <scope>NUCLEOTIDE SEQUENCE</scope>
    <source>
        <strain evidence="1">CBS 958.72</strain>
    </source>
</reference>
<proteinExistence type="predicted"/>
<evidence type="ECO:0000313" key="1">
    <source>
        <dbReference type="EMBL" id="KAK3375810.1"/>
    </source>
</evidence>
<feature type="non-terminal residue" evidence="1">
    <location>
        <position position="1"/>
    </location>
</feature>
<evidence type="ECO:0000313" key="2">
    <source>
        <dbReference type="Proteomes" id="UP001287356"/>
    </source>
</evidence>
<organism evidence="1 2">
    <name type="scientific">Lasiosphaeria ovina</name>
    <dbReference type="NCBI Taxonomy" id="92902"/>
    <lineage>
        <taxon>Eukaryota</taxon>
        <taxon>Fungi</taxon>
        <taxon>Dikarya</taxon>
        <taxon>Ascomycota</taxon>
        <taxon>Pezizomycotina</taxon>
        <taxon>Sordariomycetes</taxon>
        <taxon>Sordariomycetidae</taxon>
        <taxon>Sordariales</taxon>
        <taxon>Lasiosphaeriaceae</taxon>
        <taxon>Lasiosphaeria</taxon>
    </lineage>
</organism>